<dbReference type="Pfam" id="PF02537">
    <property type="entry name" value="CRCB"/>
    <property type="match status" value="1"/>
</dbReference>
<dbReference type="InterPro" id="IPR003691">
    <property type="entry name" value="FluC"/>
</dbReference>
<keyword evidence="4 11" id="KW-0812">Transmembrane</keyword>
<dbReference type="Proteomes" id="UP000503483">
    <property type="component" value="Chromosome"/>
</dbReference>
<comment type="function">
    <text evidence="11">Fluoride-specific ion channel. Important for reducing fluoride concentration in the cell, thus reducing its toxicity.</text>
</comment>
<keyword evidence="6 11" id="KW-0406">Ion transport</keyword>
<name>A0A6M8F3E5_9BACT</name>
<evidence type="ECO:0000256" key="2">
    <source>
        <dbReference type="ARBA" id="ARBA00022475"/>
    </source>
</evidence>
<dbReference type="AlphaFoldDB" id="A0A6M8F3E5"/>
<sequence length="128" mass="13886">MSLSWQTILAIGLGGFLGAIARAYAVHFTNKHIPIEFPLGILLVNLIGSFIIGILFAYFSHYTVSVNLKAFLTTGFLGALTTYSTFAIESYLLFGTSIYLALTNIALNLFGTIIAAGSGYKLIHYILK</sequence>
<keyword evidence="7 11" id="KW-0472">Membrane</keyword>
<dbReference type="EMBL" id="CP042652">
    <property type="protein sequence ID" value="QKE29804.1"/>
    <property type="molecule type" value="Genomic_DNA"/>
</dbReference>
<dbReference type="KEGG" id="paco:AACT_2734"/>
<dbReference type="GO" id="GO:0140114">
    <property type="term" value="P:cellular detoxification of fluoride"/>
    <property type="evidence" value="ECO:0007669"/>
    <property type="project" value="UniProtKB-UniRule"/>
</dbReference>
<comment type="similarity">
    <text evidence="9 11">Belongs to the fluoride channel Fluc/FEX (TC 1.A.43) family.</text>
</comment>
<keyword evidence="11" id="KW-0479">Metal-binding</keyword>
<feature type="binding site" evidence="11">
    <location>
        <position position="81"/>
    </location>
    <ligand>
        <name>Na(+)</name>
        <dbReference type="ChEBI" id="CHEBI:29101"/>
        <note>structural</note>
    </ligand>
</feature>
<evidence type="ECO:0000256" key="10">
    <source>
        <dbReference type="ARBA" id="ARBA00035585"/>
    </source>
</evidence>
<evidence type="ECO:0000313" key="13">
    <source>
        <dbReference type="Proteomes" id="UP000503483"/>
    </source>
</evidence>
<evidence type="ECO:0000313" key="12">
    <source>
        <dbReference type="EMBL" id="QKE29804.1"/>
    </source>
</evidence>
<evidence type="ECO:0000256" key="5">
    <source>
        <dbReference type="ARBA" id="ARBA00022989"/>
    </source>
</evidence>
<keyword evidence="8 11" id="KW-0407">Ion channel</keyword>
<keyword evidence="11" id="KW-0813">Transport</keyword>
<evidence type="ECO:0000256" key="3">
    <source>
        <dbReference type="ARBA" id="ARBA00022519"/>
    </source>
</evidence>
<organism evidence="12 13">
    <name type="scientific">Arcobacter acticola</name>
    <dbReference type="NCBI Taxonomy" id="1849015"/>
    <lineage>
        <taxon>Bacteria</taxon>
        <taxon>Pseudomonadati</taxon>
        <taxon>Campylobacterota</taxon>
        <taxon>Epsilonproteobacteria</taxon>
        <taxon>Campylobacterales</taxon>
        <taxon>Arcobacteraceae</taxon>
        <taxon>Arcobacter</taxon>
    </lineage>
</organism>
<evidence type="ECO:0000256" key="9">
    <source>
        <dbReference type="ARBA" id="ARBA00035120"/>
    </source>
</evidence>
<comment type="activity regulation">
    <text evidence="11">Na(+) is not transported, but it plays an essential structural role and its presence is essential for fluoride channel function.</text>
</comment>
<dbReference type="GO" id="GO:0005886">
    <property type="term" value="C:plasma membrane"/>
    <property type="evidence" value="ECO:0007669"/>
    <property type="project" value="UniProtKB-SubCell"/>
</dbReference>
<feature type="transmembrane region" description="Helical" evidence="11">
    <location>
        <begin position="71"/>
        <end position="92"/>
    </location>
</feature>
<comment type="subcellular location">
    <subcellularLocation>
        <location evidence="1 11">Cell membrane</location>
        <topology evidence="1 11">Multi-pass membrane protein</topology>
    </subcellularLocation>
</comment>
<keyword evidence="5 11" id="KW-1133">Transmembrane helix</keyword>
<dbReference type="RefSeq" id="WP_172127879.1">
    <property type="nucleotide sequence ID" value="NZ_CP042652.1"/>
</dbReference>
<evidence type="ECO:0000256" key="11">
    <source>
        <dbReference type="HAMAP-Rule" id="MF_00454"/>
    </source>
</evidence>
<dbReference type="PANTHER" id="PTHR28259:SF1">
    <property type="entry name" value="FLUORIDE EXPORT PROTEIN 1-RELATED"/>
    <property type="match status" value="1"/>
</dbReference>
<evidence type="ECO:0000256" key="1">
    <source>
        <dbReference type="ARBA" id="ARBA00004651"/>
    </source>
</evidence>
<evidence type="ECO:0000256" key="7">
    <source>
        <dbReference type="ARBA" id="ARBA00023136"/>
    </source>
</evidence>
<evidence type="ECO:0000256" key="4">
    <source>
        <dbReference type="ARBA" id="ARBA00022692"/>
    </source>
</evidence>
<keyword evidence="2 11" id="KW-1003">Cell membrane</keyword>
<dbReference type="HAMAP" id="MF_00454">
    <property type="entry name" value="FluC"/>
    <property type="match status" value="1"/>
</dbReference>
<comment type="catalytic activity">
    <reaction evidence="10">
        <text>fluoride(in) = fluoride(out)</text>
        <dbReference type="Rhea" id="RHEA:76159"/>
        <dbReference type="ChEBI" id="CHEBI:17051"/>
    </reaction>
    <physiologicalReaction direction="left-to-right" evidence="10">
        <dbReference type="Rhea" id="RHEA:76160"/>
    </physiologicalReaction>
</comment>
<feature type="transmembrane region" description="Helical" evidence="11">
    <location>
        <begin position="39"/>
        <end position="59"/>
    </location>
</feature>
<dbReference type="PANTHER" id="PTHR28259">
    <property type="entry name" value="FLUORIDE EXPORT PROTEIN 1-RELATED"/>
    <property type="match status" value="1"/>
</dbReference>
<evidence type="ECO:0000256" key="6">
    <source>
        <dbReference type="ARBA" id="ARBA00023065"/>
    </source>
</evidence>
<evidence type="ECO:0000256" key="8">
    <source>
        <dbReference type="ARBA" id="ARBA00023303"/>
    </source>
</evidence>
<accession>A0A6M8F3E5</accession>
<proteinExistence type="inferred from homology"/>
<keyword evidence="13" id="KW-1185">Reference proteome</keyword>
<feature type="transmembrane region" description="Helical" evidence="11">
    <location>
        <begin position="98"/>
        <end position="123"/>
    </location>
</feature>
<reference evidence="12 13" key="1">
    <citation type="submission" date="2019-08" db="EMBL/GenBank/DDBJ databases">
        <title>Complete genome sequence of Arcobacter acticola.</title>
        <authorList>
            <person name="Miller W."/>
        </authorList>
    </citation>
    <scope>NUCLEOTIDE SEQUENCE [LARGE SCALE GENOMIC DNA]</scope>
    <source>
        <strain evidence="12 13">KCTC 52212</strain>
    </source>
</reference>
<keyword evidence="11" id="KW-0915">Sodium</keyword>
<protein>
    <recommendedName>
        <fullName evidence="11">Fluoride-specific ion channel FluC</fullName>
    </recommendedName>
</protein>
<dbReference type="GO" id="GO:0062054">
    <property type="term" value="F:fluoride channel activity"/>
    <property type="evidence" value="ECO:0007669"/>
    <property type="project" value="UniProtKB-UniRule"/>
</dbReference>
<dbReference type="GO" id="GO:0046872">
    <property type="term" value="F:metal ion binding"/>
    <property type="evidence" value="ECO:0007669"/>
    <property type="project" value="UniProtKB-KW"/>
</dbReference>
<feature type="binding site" evidence="11">
    <location>
        <position position="78"/>
    </location>
    <ligand>
        <name>Na(+)</name>
        <dbReference type="ChEBI" id="CHEBI:29101"/>
        <note>structural</note>
    </ligand>
</feature>
<gene>
    <name evidence="11 12" type="primary">crcB</name>
    <name evidence="11" type="synonym">fluC</name>
    <name evidence="12" type="ORF">AACT_2734</name>
</gene>
<keyword evidence="3" id="KW-0997">Cell inner membrane</keyword>